<protein>
    <recommendedName>
        <fullName evidence="3">N-acetylmuramoyl-L-alanine amidase</fullName>
        <ecNumber evidence="3">3.5.1.28</ecNumber>
    </recommendedName>
</protein>
<dbReference type="SMART" id="SM00646">
    <property type="entry name" value="Ami_3"/>
    <property type="match status" value="1"/>
</dbReference>
<dbReference type="SUPFAM" id="SSF53187">
    <property type="entry name" value="Zn-dependent exopeptidases"/>
    <property type="match status" value="1"/>
</dbReference>
<dbReference type="GO" id="GO:0030288">
    <property type="term" value="C:outer membrane-bounded periplasmic space"/>
    <property type="evidence" value="ECO:0007669"/>
    <property type="project" value="TreeGrafter"/>
</dbReference>
<dbReference type="PROSITE" id="PS51782">
    <property type="entry name" value="LYSM"/>
    <property type="match status" value="1"/>
</dbReference>
<comment type="caution">
    <text evidence="9">The sequence shown here is derived from an EMBL/GenBank/DDBJ whole genome shotgun (WGS) entry which is preliminary data.</text>
</comment>
<evidence type="ECO:0000313" key="10">
    <source>
        <dbReference type="Proteomes" id="UP000054123"/>
    </source>
</evidence>
<evidence type="ECO:0000256" key="7">
    <source>
        <dbReference type="SAM" id="SignalP"/>
    </source>
</evidence>
<gene>
    <name evidence="9" type="ORF">AK33_01150</name>
</gene>
<proteinExistence type="inferred from homology"/>
<dbReference type="GO" id="GO:0008745">
    <property type="term" value="F:N-acetylmuramoyl-L-alanine amidase activity"/>
    <property type="evidence" value="ECO:0007669"/>
    <property type="project" value="UniProtKB-EC"/>
</dbReference>
<dbReference type="Pfam" id="PF01476">
    <property type="entry name" value="LysM"/>
    <property type="match status" value="1"/>
</dbReference>
<dbReference type="PANTHER" id="PTHR30404">
    <property type="entry name" value="N-ACETYLMURAMOYL-L-ALANINE AMIDASE"/>
    <property type="match status" value="1"/>
</dbReference>
<dbReference type="EMBL" id="JANJ01000001">
    <property type="protein sequence ID" value="EXI63041.1"/>
    <property type="molecule type" value="Genomic_DNA"/>
</dbReference>
<feature type="signal peptide" evidence="7">
    <location>
        <begin position="1"/>
        <end position="22"/>
    </location>
</feature>
<evidence type="ECO:0000313" key="9">
    <source>
        <dbReference type="EMBL" id="EXI63041.1"/>
    </source>
</evidence>
<dbReference type="Pfam" id="PF01520">
    <property type="entry name" value="Amidase_3"/>
    <property type="match status" value="1"/>
</dbReference>
<dbReference type="STRING" id="1122190.GCA_000621105_00293"/>
<dbReference type="InterPro" id="IPR018392">
    <property type="entry name" value="LysM"/>
</dbReference>
<evidence type="ECO:0000256" key="4">
    <source>
        <dbReference type="ARBA" id="ARBA00022801"/>
    </source>
</evidence>
<dbReference type="PATRIC" id="fig|1450449.3.peg.179"/>
<feature type="compositionally biased region" description="Basic and acidic residues" evidence="6">
    <location>
        <begin position="265"/>
        <end position="352"/>
    </location>
</feature>
<feature type="region of interest" description="Disordered" evidence="6">
    <location>
        <begin position="256"/>
        <end position="354"/>
    </location>
</feature>
<keyword evidence="4" id="KW-0378">Hydrolase</keyword>
<accession>A0A011MKN7</accession>
<keyword evidence="7" id="KW-0732">Signal</keyword>
<dbReference type="OrthoDB" id="9806267at2"/>
<feature type="domain" description="LysM" evidence="8">
    <location>
        <begin position="357"/>
        <end position="400"/>
    </location>
</feature>
<dbReference type="CDD" id="cd00118">
    <property type="entry name" value="LysM"/>
    <property type="match status" value="1"/>
</dbReference>
<dbReference type="InterPro" id="IPR002508">
    <property type="entry name" value="MurNAc-LAA_cat"/>
</dbReference>
<keyword evidence="10" id="KW-1185">Reference proteome</keyword>
<dbReference type="Proteomes" id="UP000054123">
    <property type="component" value="Unassembled WGS sequence"/>
</dbReference>
<evidence type="ECO:0000256" key="1">
    <source>
        <dbReference type="ARBA" id="ARBA00001561"/>
    </source>
</evidence>
<name>A0A011MKN7_9PAST</name>
<keyword evidence="5" id="KW-0961">Cell wall biogenesis/degradation</keyword>
<evidence type="ECO:0000256" key="2">
    <source>
        <dbReference type="ARBA" id="ARBA00010860"/>
    </source>
</evidence>
<dbReference type="Gene3D" id="3.40.630.40">
    <property type="entry name" value="Zn-dependent exopeptidases"/>
    <property type="match status" value="1"/>
</dbReference>
<dbReference type="InterPro" id="IPR050695">
    <property type="entry name" value="N-acetylmuramoyl_amidase_3"/>
</dbReference>
<dbReference type="SMART" id="SM00257">
    <property type="entry name" value="LysM"/>
    <property type="match status" value="1"/>
</dbReference>
<comment type="catalytic activity">
    <reaction evidence="1">
        <text>Hydrolyzes the link between N-acetylmuramoyl residues and L-amino acid residues in certain cell-wall glycopeptides.</text>
        <dbReference type="EC" id="3.5.1.28"/>
    </reaction>
</comment>
<dbReference type="InterPro" id="IPR036779">
    <property type="entry name" value="LysM_dom_sf"/>
</dbReference>
<evidence type="ECO:0000256" key="6">
    <source>
        <dbReference type="SAM" id="MobiDB-lite"/>
    </source>
</evidence>
<feature type="chain" id="PRO_5001460908" description="N-acetylmuramoyl-L-alanine amidase" evidence="7">
    <location>
        <begin position="23"/>
        <end position="401"/>
    </location>
</feature>
<dbReference type="PANTHER" id="PTHR30404:SF6">
    <property type="entry name" value="N-ACETYLMURAMOYL-L-ALANINE AMIDASE AMIB"/>
    <property type="match status" value="1"/>
</dbReference>
<organism evidence="9 10">
    <name type="scientific">Mannheimia granulomatis</name>
    <dbReference type="NCBI Taxonomy" id="85402"/>
    <lineage>
        <taxon>Bacteria</taxon>
        <taxon>Pseudomonadati</taxon>
        <taxon>Pseudomonadota</taxon>
        <taxon>Gammaproteobacteria</taxon>
        <taxon>Pasteurellales</taxon>
        <taxon>Pasteurellaceae</taxon>
        <taxon>Mannheimia</taxon>
    </lineage>
</organism>
<sequence length="401" mass="44335">MNKVIKYIVFSALSVFSFSTFAKTIVAIDAGHGGKDPGAIGKNLGLKEKNVTLAISKELKALLDADPNFKAVMTRSGDYFIQLPERTEIARKHKADLLISIHADSSPKSDSIKGASVWVLSNSRASDEMGKWLEDHEKQSELLGGAGSVLSSNNERYLNQTVLDLQFSHSQRSGYELGKSILAKMGNIASLAKSFPQHASLSVLRSPDITSVLVETGFLSNATEEAKLASPNYRRQIAQAIYKGLITYRAQNSISVSGSTSNKKAVKEEKIEPKSKVDSIKESNKKGTKETKKDSKNNKEDNKKEQLKADTKEKQTDKQKANKKEDVKEKSSNKEKEKKTSEERTTSKKEIKVSSNGYHVVQKDETVYSIARAYGTTPQKLSELNNLKNYQITVGKKLKVK</sequence>
<evidence type="ECO:0000259" key="8">
    <source>
        <dbReference type="PROSITE" id="PS51782"/>
    </source>
</evidence>
<dbReference type="EC" id="3.5.1.28" evidence="3"/>
<dbReference type="AlphaFoldDB" id="A0A011MKN7"/>
<evidence type="ECO:0000256" key="5">
    <source>
        <dbReference type="ARBA" id="ARBA00023316"/>
    </source>
</evidence>
<dbReference type="RefSeq" id="WP_042801235.1">
    <property type="nucleotide sequence ID" value="NZ_AVSP01000004.1"/>
</dbReference>
<dbReference type="CDD" id="cd02696">
    <property type="entry name" value="MurNAc-LAA"/>
    <property type="match status" value="1"/>
</dbReference>
<dbReference type="GO" id="GO:0009253">
    <property type="term" value="P:peptidoglycan catabolic process"/>
    <property type="evidence" value="ECO:0007669"/>
    <property type="project" value="InterPro"/>
</dbReference>
<dbReference type="GO" id="GO:0071555">
    <property type="term" value="P:cell wall organization"/>
    <property type="evidence" value="ECO:0007669"/>
    <property type="project" value="UniProtKB-KW"/>
</dbReference>
<comment type="similarity">
    <text evidence="2">Belongs to the N-acetylmuramoyl-L-alanine amidase 3 family.</text>
</comment>
<dbReference type="Gene3D" id="3.10.350.10">
    <property type="entry name" value="LysM domain"/>
    <property type="match status" value="1"/>
</dbReference>
<dbReference type="SUPFAM" id="SSF54106">
    <property type="entry name" value="LysM domain"/>
    <property type="match status" value="1"/>
</dbReference>
<evidence type="ECO:0000256" key="3">
    <source>
        <dbReference type="ARBA" id="ARBA00011901"/>
    </source>
</evidence>
<reference evidence="9 10" key="1">
    <citation type="journal article" date="2014" name="Genome Announc.">
        <title>Genome Sequence of a Presumptive Mannheimia haemolytica Strain with an A1/A6-Cross-Reactive Serotype from a White-Tailed Deer (Odocoileus virginianus).</title>
        <authorList>
            <person name="Lawrence P.K."/>
            <person name="Bey R.F."/>
            <person name="Wiener B."/>
            <person name="Kittichotirat W."/>
            <person name="Bumgarner R.E."/>
        </authorList>
    </citation>
    <scope>NUCLEOTIDE SEQUENCE [LARGE SCALE GENOMIC DNA]</scope>
    <source>
        <strain evidence="9 10">PKL10</strain>
    </source>
</reference>